<evidence type="ECO:0000313" key="9">
    <source>
        <dbReference type="Proteomes" id="UP000468443"/>
    </source>
</evidence>
<dbReference type="GO" id="GO:0020037">
    <property type="term" value="F:heme binding"/>
    <property type="evidence" value="ECO:0007669"/>
    <property type="project" value="InterPro"/>
</dbReference>
<feature type="transmembrane region" description="Helical" evidence="5">
    <location>
        <begin position="176"/>
        <end position="195"/>
    </location>
</feature>
<keyword evidence="9" id="KW-1185">Reference proteome</keyword>
<dbReference type="InterPro" id="IPR009056">
    <property type="entry name" value="Cyt_c-like_dom"/>
</dbReference>
<dbReference type="CDD" id="cd08168">
    <property type="entry name" value="Cytochrom_C3"/>
    <property type="match status" value="1"/>
</dbReference>
<feature type="chain" id="PRO_5027078344" evidence="6">
    <location>
        <begin position="31"/>
        <end position="459"/>
    </location>
</feature>
<evidence type="ECO:0000259" key="7">
    <source>
        <dbReference type="PROSITE" id="PS51007"/>
    </source>
</evidence>
<feature type="domain" description="Cytochrome c" evidence="7">
    <location>
        <begin position="51"/>
        <end position="149"/>
    </location>
</feature>
<dbReference type="RefSeq" id="WP_163691573.1">
    <property type="nucleotide sequence ID" value="NZ_FXTW01000001.1"/>
</dbReference>
<dbReference type="GO" id="GO:0009055">
    <property type="term" value="F:electron transfer activity"/>
    <property type="evidence" value="ECO:0007669"/>
    <property type="project" value="InterPro"/>
</dbReference>
<organism evidence="8 9">
    <name type="scientific">Muriicola jejuensis</name>
    <dbReference type="NCBI Taxonomy" id="504488"/>
    <lineage>
        <taxon>Bacteria</taxon>
        <taxon>Pseudomonadati</taxon>
        <taxon>Bacteroidota</taxon>
        <taxon>Flavobacteriia</taxon>
        <taxon>Flavobacteriales</taxon>
        <taxon>Flavobacteriaceae</taxon>
        <taxon>Muriicola</taxon>
    </lineage>
</organism>
<dbReference type="EMBL" id="JAABOP010000001">
    <property type="protein sequence ID" value="NER09521.1"/>
    <property type="molecule type" value="Genomic_DNA"/>
</dbReference>
<comment type="caution">
    <text evidence="8">The sequence shown here is derived from an EMBL/GenBank/DDBJ whole genome shotgun (WGS) entry which is preliminary data.</text>
</comment>
<feature type="signal peptide" evidence="6">
    <location>
        <begin position="1"/>
        <end position="30"/>
    </location>
</feature>
<keyword evidence="5" id="KW-1133">Transmembrane helix</keyword>
<evidence type="ECO:0000256" key="5">
    <source>
        <dbReference type="SAM" id="Phobius"/>
    </source>
</evidence>
<keyword evidence="2 4" id="KW-0479">Metal-binding</keyword>
<keyword evidence="5" id="KW-0812">Transmembrane</keyword>
<dbReference type="PROSITE" id="PS51007">
    <property type="entry name" value="CYTC"/>
    <property type="match status" value="1"/>
</dbReference>
<gene>
    <name evidence="8" type="ORF">GWK09_03245</name>
</gene>
<reference evidence="8 9" key="1">
    <citation type="submission" date="2020-01" db="EMBL/GenBank/DDBJ databases">
        <title>Muriicola jejuensis KCTC 22299.</title>
        <authorList>
            <person name="Wang G."/>
        </authorList>
    </citation>
    <scope>NUCLEOTIDE SEQUENCE [LARGE SCALE GENOMIC DNA]</scope>
    <source>
        <strain evidence="8 9">KCTC 22299</strain>
    </source>
</reference>
<dbReference type="SUPFAM" id="SSF46626">
    <property type="entry name" value="Cytochrome c"/>
    <property type="match status" value="1"/>
</dbReference>
<evidence type="ECO:0000313" key="8">
    <source>
        <dbReference type="EMBL" id="NER09521.1"/>
    </source>
</evidence>
<dbReference type="InterPro" id="IPR036280">
    <property type="entry name" value="Multihaem_cyt_sf"/>
</dbReference>
<dbReference type="Gene3D" id="3.90.10.10">
    <property type="entry name" value="Cytochrome C3"/>
    <property type="match status" value="2"/>
</dbReference>
<dbReference type="GO" id="GO:0046872">
    <property type="term" value="F:metal ion binding"/>
    <property type="evidence" value="ECO:0007669"/>
    <property type="project" value="UniProtKB-KW"/>
</dbReference>
<protein>
    <submittedName>
        <fullName evidence="8">C-type cytochrome</fullName>
    </submittedName>
</protein>
<evidence type="ECO:0000256" key="1">
    <source>
        <dbReference type="ARBA" id="ARBA00022617"/>
    </source>
</evidence>
<keyword evidence="5" id="KW-0472">Membrane</keyword>
<dbReference type="PANTHER" id="PTHR39425:SF1">
    <property type="entry name" value="CYTOCHROME C7-LIKE DOMAIN-CONTAINING PROTEIN"/>
    <property type="match status" value="1"/>
</dbReference>
<sequence length="459" mass="50305">MKKVSYRSQISSLFGIFLVGSLLLSNNLSAQDEAAATDAAATETAATEGAGDPVKGKQLFNQNCAACHALDRKMTGPALANVETRLAEQEGLDKEWLYSWIKNSAGMISSGDAYANKIYAEYNQAAMTAFPTLSNADIDNILAYTAAPPPAPVQAAATTAAVPGAAAPSSGITNEVILGALVLVFALLVMMLILVNNTLRRIAEANGVVVEKAKAEKRMPIWMAFAKNQFLVLVSVIFLLLASAYYAYGWMMQIGVDQGYQPIQPIHYSHKIHAGDNKIECKYCHSSARVSKHSGIPSLNVCMNCHKSIYEYKGNPEGPSAEDLANGYTNEFYTAEIKKLYKAVGWNEEEQRYTGESKPVEWVRIHNLPDLAYFNHSQHVSVAGIECQTCHGPVEEMEIMYQYAPLTMGWCINCHRETNVNLEDNAYYEKIHKALSEKYGVENLTAAQLGGLECGKCHY</sequence>
<dbReference type="AlphaFoldDB" id="A0A6P0U8D4"/>
<dbReference type="Gene3D" id="1.10.760.10">
    <property type="entry name" value="Cytochrome c-like domain"/>
    <property type="match status" value="1"/>
</dbReference>
<evidence type="ECO:0000256" key="4">
    <source>
        <dbReference type="PROSITE-ProRule" id="PRU00433"/>
    </source>
</evidence>
<evidence type="ECO:0000256" key="3">
    <source>
        <dbReference type="ARBA" id="ARBA00023004"/>
    </source>
</evidence>
<evidence type="ECO:0000256" key="2">
    <source>
        <dbReference type="ARBA" id="ARBA00022723"/>
    </source>
</evidence>
<proteinExistence type="predicted"/>
<keyword evidence="1 4" id="KW-0349">Heme</keyword>
<dbReference type="InterPro" id="IPR036909">
    <property type="entry name" value="Cyt_c-like_dom_sf"/>
</dbReference>
<name>A0A6P0U8D4_9FLAO</name>
<dbReference type="SUPFAM" id="SSF48695">
    <property type="entry name" value="Multiheme cytochromes"/>
    <property type="match status" value="1"/>
</dbReference>
<dbReference type="Pfam" id="PF00034">
    <property type="entry name" value="Cytochrom_C"/>
    <property type="match status" value="1"/>
</dbReference>
<keyword evidence="3 4" id="KW-0408">Iron</keyword>
<dbReference type="Proteomes" id="UP000468443">
    <property type="component" value="Unassembled WGS sequence"/>
</dbReference>
<feature type="transmembrane region" description="Helical" evidence="5">
    <location>
        <begin position="230"/>
        <end position="248"/>
    </location>
</feature>
<keyword evidence="6" id="KW-0732">Signal</keyword>
<accession>A0A6P0U8D4</accession>
<dbReference type="PANTHER" id="PTHR39425">
    <property type="entry name" value="LIPOPROTEIN CYTOCHROME C"/>
    <property type="match status" value="1"/>
</dbReference>
<evidence type="ECO:0000256" key="6">
    <source>
        <dbReference type="SAM" id="SignalP"/>
    </source>
</evidence>